<proteinExistence type="predicted"/>
<evidence type="ECO:0000313" key="4">
    <source>
        <dbReference type="Proteomes" id="UP001301958"/>
    </source>
</evidence>
<keyword evidence="2" id="KW-1133">Transmembrane helix</keyword>
<reference evidence="3" key="1">
    <citation type="journal article" date="2023" name="Mol. Phylogenet. Evol.">
        <title>Genome-scale phylogeny and comparative genomics of the fungal order Sordariales.</title>
        <authorList>
            <person name="Hensen N."/>
            <person name="Bonometti L."/>
            <person name="Westerberg I."/>
            <person name="Brannstrom I.O."/>
            <person name="Guillou S."/>
            <person name="Cros-Aarteil S."/>
            <person name="Calhoun S."/>
            <person name="Haridas S."/>
            <person name="Kuo A."/>
            <person name="Mondo S."/>
            <person name="Pangilinan J."/>
            <person name="Riley R."/>
            <person name="LaButti K."/>
            <person name="Andreopoulos B."/>
            <person name="Lipzen A."/>
            <person name="Chen C."/>
            <person name="Yan M."/>
            <person name="Daum C."/>
            <person name="Ng V."/>
            <person name="Clum A."/>
            <person name="Steindorff A."/>
            <person name="Ohm R.A."/>
            <person name="Martin F."/>
            <person name="Silar P."/>
            <person name="Natvig D.O."/>
            <person name="Lalanne C."/>
            <person name="Gautier V."/>
            <person name="Ament-Velasquez S.L."/>
            <person name="Kruys A."/>
            <person name="Hutchinson M.I."/>
            <person name="Powell A.J."/>
            <person name="Barry K."/>
            <person name="Miller A.N."/>
            <person name="Grigoriev I.V."/>
            <person name="Debuchy R."/>
            <person name="Gladieux P."/>
            <person name="Hiltunen Thoren M."/>
            <person name="Johannesson H."/>
        </authorList>
    </citation>
    <scope>NUCLEOTIDE SEQUENCE</scope>
    <source>
        <strain evidence="3">CBS 990.96</strain>
    </source>
</reference>
<keyword evidence="2" id="KW-0812">Transmembrane</keyword>
<protein>
    <submittedName>
        <fullName evidence="3">Uncharacterized protein</fullName>
    </submittedName>
</protein>
<accession>A0AAN6YM83</accession>
<evidence type="ECO:0000256" key="2">
    <source>
        <dbReference type="SAM" id="Phobius"/>
    </source>
</evidence>
<keyword evidence="4" id="KW-1185">Reference proteome</keyword>
<dbReference type="AlphaFoldDB" id="A0AAN6YM83"/>
<feature type="region of interest" description="Disordered" evidence="1">
    <location>
        <begin position="115"/>
        <end position="140"/>
    </location>
</feature>
<evidence type="ECO:0000313" key="3">
    <source>
        <dbReference type="EMBL" id="KAK4220576.1"/>
    </source>
</evidence>
<gene>
    <name evidence="3" type="ORF">QBC38DRAFT_526394</name>
</gene>
<sequence>MFRLNRELFENLIKLADWSTSGEDEGFKRAAHQQFRRLLFLLGLAVAHELIHVFVGFMAGNSGTDTPPQIQWHSRFGQPNARTGEEAGNAWEGLLMGFNIQAFYNQDSPFGRPRLLLGNSRNEGGERGSDKREKKETISV</sequence>
<feature type="compositionally biased region" description="Basic and acidic residues" evidence="1">
    <location>
        <begin position="123"/>
        <end position="140"/>
    </location>
</feature>
<feature type="transmembrane region" description="Helical" evidence="2">
    <location>
        <begin position="38"/>
        <end position="59"/>
    </location>
</feature>
<comment type="caution">
    <text evidence="3">The sequence shown here is derived from an EMBL/GenBank/DDBJ whole genome shotgun (WGS) entry which is preliminary data.</text>
</comment>
<evidence type="ECO:0000256" key="1">
    <source>
        <dbReference type="SAM" id="MobiDB-lite"/>
    </source>
</evidence>
<reference evidence="3" key="2">
    <citation type="submission" date="2023-05" db="EMBL/GenBank/DDBJ databases">
        <authorList>
            <consortium name="Lawrence Berkeley National Laboratory"/>
            <person name="Steindorff A."/>
            <person name="Hensen N."/>
            <person name="Bonometti L."/>
            <person name="Westerberg I."/>
            <person name="Brannstrom I.O."/>
            <person name="Guillou S."/>
            <person name="Cros-Aarteil S."/>
            <person name="Calhoun S."/>
            <person name="Haridas S."/>
            <person name="Kuo A."/>
            <person name="Mondo S."/>
            <person name="Pangilinan J."/>
            <person name="Riley R."/>
            <person name="Labutti K."/>
            <person name="Andreopoulos B."/>
            <person name="Lipzen A."/>
            <person name="Chen C."/>
            <person name="Yanf M."/>
            <person name="Daum C."/>
            <person name="Ng V."/>
            <person name="Clum A."/>
            <person name="Ohm R."/>
            <person name="Martin F."/>
            <person name="Silar P."/>
            <person name="Natvig D."/>
            <person name="Lalanne C."/>
            <person name="Gautier V."/>
            <person name="Ament-Velasquez S.L."/>
            <person name="Kruys A."/>
            <person name="Hutchinson M.I."/>
            <person name="Powell A.J."/>
            <person name="Barry K."/>
            <person name="Miller A.N."/>
            <person name="Grigoriev I.V."/>
            <person name="Debuchy R."/>
            <person name="Gladieux P."/>
            <person name="Thoren M.H."/>
            <person name="Johannesson H."/>
        </authorList>
    </citation>
    <scope>NUCLEOTIDE SEQUENCE</scope>
    <source>
        <strain evidence="3">CBS 990.96</strain>
    </source>
</reference>
<dbReference type="Proteomes" id="UP001301958">
    <property type="component" value="Unassembled WGS sequence"/>
</dbReference>
<name>A0AAN6YM83_9PEZI</name>
<keyword evidence="2" id="KW-0472">Membrane</keyword>
<dbReference type="EMBL" id="MU865708">
    <property type="protein sequence ID" value="KAK4220576.1"/>
    <property type="molecule type" value="Genomic_DNA"/>
</dbReference>
<organism evidence="3 4">
    <name type="scientific">Podospora fimiseda</name>
    <dbReference type="NCBI Taxonomy" id="252190"/>
    <lineage>
        <taxon>Eukaryota</taxon>
        <taxon>Fungi</taxon>
        <taxon>Dikarya</taxon>
        <taxon>Ascomycota</taxon>
        <taxon>Pezizomycotina</taxon>
        <taxon>Sordariomycetes</taxon>
        <taxon>Sordariomycetidae</taxon>
        <taxon>Sordariales</taxon>
        <taxon>Podosporaceae</taxon>
        <taxon>Podospora</taxon>
    </lineage>
</organism>